<sequence length="133" mass="14929">MVSELSGMDTEKISLRLNHKNYALWEFQFRVFVEGHGLLGVLNGTTPKPLAPATELEIARWCQQDARIQSWILGSVDPKIALGLRLHTTALGMWSHLASTYSSVNPARQFKLEWALGRLEQGNKDVTAYFSEA</sequence>
<organism evidence="1 2">
    <name type="scientific">Linum trigynum</name>
    <dbReference type="NCBI Taxonomy" id="586398"/>
    <lineage>
        <taxon>Eukaryota</taxon>
        <taxon>Viridiplantae</taxon>
        <taxon>Streptophyta</taxon>
        <taxon>Embryophyta</taxon>
        <taxon>Tracheophyta</taxon>
        <taxon>Spermatophyta</taxon>
        <taxon>Magnoliopsida</taxon>
        <taxon>eudicotyledons</taxon>
        <taxon>Gunneridae</taxon>
        <taxon>Pentapetalae</taxon>
        <taxon>rosids</taxon>
        <taxon>fabids</taxon>
        <taxon>Malpighiales</taxon>
        <taxon>Linaceae</taxon>
        <taxon>Linum</taxon>
    </lineage>
</organism>
<keyword evidence="2" id="KW-1185">Reference proteome</keyword>
<dbReference type="AlphaFoldDB" id="A0AAV2DVA5"/>
<dbReference type="PANTHER" id="PTHR47481">
    <property type="match status" value="1"/>
</dbReference>
<dbReference type="PANTHER" id="PTHR47481:SF14">
    <property type="entry name" value="RETROTRANSPOSON COPIA-LIKE N-TERMINAL DOMAIN-CONTAINING PROTEIN"/>
    <property type="match status" value="1"/>
</dbReference>
<proteinExistence type="predicted"/>
<evidence type="ECO:0000313" key="1">
    <source>
        <dbReference type="EMBL" id="CAL1377422.1"/>
    </source>
</evidence>
<protein>
    <recommendedName>
        <fullName evidence="3">Retrotransposon Copia-like N-terminal domain-containing protein</fullName>
    </recommendedName>
</protein>
<evidence type="ECO:0000313" key="2">
    <source>
        <dbReference type="Proteomes" id="UP001497516"/>
    </source>
</evidence>
<evidence type="ECO:0008006" key="3">
    <source>
        <dbReference type="Google" id="ProtNLM"/>
    </source>
</evidence>
<accession>A0AAV2DVA5</accession>
<dbReference type="Proteomes" id="UP001497516">
    <property type="component" value="Chromosome 3"/>
</dbReference>
<reference evidence="1 2" key="1">
    <citation type="submission" date="2024-04" db="EMBL/GenBank/DDBJ databases">
        <authorList>
            <person name="Fracassetti M."/>
        </authorList>
    </citation>
    <scope>NUCLEOTIDE SEQUENCE [LARGE SCALE GENOMIC DNA]</scope>
</reference>
<gene>
    <name evidence="1" type="ORF">LTRI10_LOCUS19075</name>
</gene>
<dbReference type="EMBL" id="OZ034816">
    <property type="protein sequence ID" value="CAL1377422.1"/>
    <property type="molecule type" value="Genomic_DNA"/>
</dbReference>
<name>A0AAV2DVA5_9ROSI</name>